<gene>
    <name evidence="1" type="ORF">FHS36_006208</name>
</gene>
<comment type="caution">
    <text evidence="1">The sequence shown here is derived from an EMBL/GenBank/DDBJ whole genome shotgun (WGS) entry which is preliminary data.</text>
</comment>
<proteinExistence type="predicted"/>
<evidence type="ECO:0000313" key="1">
    <source>
        <dbReference type="EMBL" id="MBB5122734.1"/>
    </source>
</evidence>
<reference evidence="1 2" key="1">
    <citation type="submission" date="2020-08" db="EMBL/GenBank/DDBJ databases">
        <title>Genomic Encyclopedia of Type Strains, Phase III (KMG-III): the genomes of soil and plant-associated and newly described type strains.</title>
        <authorList>
            <person name="Whitman W."/>
        </authorList>
    </citation>
    <scope>NUCLEOTIDE SEQUENCE [LARGE SCALE GENOMIC DNA]</scope>
    <source>
        <strain evidence="1 2">CECT 3259</strain>
    </source>
</reference>
<organism evidence="1 2">
    <name type="scientific">Streptomyces eurocidicus</name>
    <name type="common">Streptoverticillium eurocidicus</name>
    <dbReference type="NCBI Taxonomy" id="66423"/>
    <lineage>
        <taxon>Bacteria</taxon>
        <taxon>Bacillati</taxon>
        <taxon>Actinomycetota</taxon>
        <taxon>Actinomycetes</taxon>
        <taxon>Kitasatosporales</taxon>
        <taxon>Streptomycetaceae</taxon>
        <taxon>Streptomyces</taxon>
    </lineage>
</organism>
<accession>A0A7W8F633</accession>
<dbReference type="AlphaFoldDB" id="A0A7W8F633"/>
<dbReference type="EMBL" id="JACHJF010000032">
    <property type="protein sequence ID" value="MBB5122734.1"/>
    <property type="molecule type" value="Genomic_DNA"/>
</dbReference>
<dbReference type="Proteomes" id="UP000528608">
    <property type="component" value="Unassembled WGS sequence"/>
</dbReference>
<protein>
    <submittedName>
        <fullName evidence="1">Uncharacterized protein</fullName>
    </submittedName>
</protein>
<evidence type="ECO:0000313" key="2">
    <source>
        <dbReference type="Proteomes" id="UP000528608"/>
    </source>
</evidence>
<name>A0A7W8F633_STREU</name>
<sequence>MTDQEAKRQTLRYTQEISLTDVDLLQAFLRARTARLANAERGTDERQLARSVRTAARHLVTSLQHMLPLTEKGDEAPRVLQIEIRVSWNALWSLVSPWQWHEDYDLERWRPVKVWSATSGIRFDDISERDGPSP</sequence>